<dbReference type="STRING" id="470145.BACCOP_00967"/>
<dbReference type="Proteomes" id="UP000003146">
    <property type="component" value="Unassembled WGS sequence"/>
</dbReference>
<dbReference type="InterPro" id="IPR011659">
    <property type="entry name" value="WD40"/>
</dbReference>
<dbReference type="InterPro" id="IPR011042">
    <property type="entry name" value="6-blade_b-propeller_TolB-like"/>
</dbReference>
<reference evidence="2 3" key="2">
    <citation type="submission" date="2008-04" db="EMBL/GenBank/DDBJ databases">
        <authorList>
            <person name="Fulton L."/>
            <person name="Clifton S."/>
            <person name="Fulton B."/>
            <person name="Xu J."/>
            <person name="Minx P."/>
            <person name="Pepin K.H."/>
            <person name="Johnson M."/>
            <person name="Thiruvilangam P."/>
            <person name="Bhonagiri V."/>
            <person name="Nash W.E."/>
            <person name="Mardis E.R."/>
            <person name="Wilson R.K."/>
        </authorList>
    </citation>
    <scope>NUCLEOTIDE SEQUENCE [LARGE SCALE GENOMIC DNA]</scope>
    <source>
        <strain evidence="2 3">DSM 17136</strain>
    </source>
</reference>
<proteinExistence type="inferred from homology"/>
<name>B3JGG5_9BACT</name>
<reference evidence="2 3" key="1">
    <citation type="submission" date="2008-04" db="EMBL/GenBank/DDBJ databases">
        <title>Draft genome sequence of Bacteroides coprocola (DSM 17136).</title>
        <authorList>
            <person name="Sudarsanam P."/>
            <person name="Ley R."/>
            <person name="Guruge J."/>
            <person name="Turnbaugh P.J."/>
            <person name="Mahowald M."/>
            <person name="Liep D."/>
            <person name="Gordon J."/>
        </authorList>
    </citation>
    <scope>NUCLEOTIDE SEQUENCE [LARGE SCALE GENOMIC DNA]</scope>
    <source>
        <strain evidence="2 3">DSM 17136</strain>
    </source>
</reference>
<sequence length="471" mass="53976">MSCAEQVESPEMVDTFPDIYPDYIAVTVPVGIAPLNFTMKDDCERIDIRMQGVGGKELHMNDTDVDIDIEEWKQLLKASKGDSIIVTVSAKYDGKWKQYKPFPFYVSNYSIDYGLAYRLIAPGYEVYSKMGIYQRELGSFQEQAVIENTLIPGMCINCHASNRTNSDRLSLHVRGDHGATLMQLEGRLEVLDTKTDSTISACVYPYWHPSGDYIAYSVNDTKQAFHVVHDERIEVMDNASDIVVYHPETHRLLTSPLLSKKESFETFPVFSADGRKLYFCSAEAQAMPEDYKKVRYSLCSIDFDSSRGTFGNKIDTLVSASSLGKSVSFPRPSYDGKYIMYTLSDYGNFSIWHREADLWLLDLKSGESRNITEVNSPETESYHNWSSNSHWFVFSSRRDDGLYTRLYLASIDDNGNVSKPFMLPQQYPAEYYTELLYSYNVPDFISKPIRMDKQEVEKGLMSKERIKIKYQ</sequence>
<comment type="similarity">
    <text evidence="1">Belongs to the TolB family.</text>
</comment>
<dbReference type="OrthoDB" id="1117425at2"/>
<evidence type="ECO:0000256" key="1">
    <source>
        <dbReference type="ARBA" id="ARBA00009820"/>
    </source>
</evidence>
<dbReference type="PANTHER" id="PTHR36842">
    <property type="entry name" value="PROTEIN TOLB HOMOLOG"/>
    <property type="match status" value="1"/>
</dbReference>
<dbReference type="EMBL" id="ABIY02000065">
    <property type="protein sequence ID" value="EDV02013.1"/>
    <property type="molecule type" value="Genomic_DNA"/>
</dbReference>
<dbReference type="HOGENOM" id="CLU_042630_0_0_10"/>
<evidence type="ECO:0000313" key="2">
    <source>
        <dbReference type="EMBL" id="EDV02013.1"/>
    </source>
</evidence>
<dbReference type="Pfam" id="PF07676">
    <property type="entry name" value="PD40"/>
    <property type="match status" value="2"/>
</dbReference>
<dbReference type="AlphaFoldDB" id="B3JGG5"/>
<evidence type="ECO:0000313" key="3">
    <source>
        <dbReference type="Proteomes" id="UP000003146"/>
    </source>
</evidence>
<protein>
    <submittedName>
        <fullName evidence="2">WD40-like protein</fullName>
    </submittedName>
</protein>
<dbReference type="Gene3D" id="2.120.10.30">
    <property type="entry name" value="TolB, C-terminal domain"/>
    <property type="match status" value="1"/>
</dbReference>
<comment type="caution">
    <text evidence="2">The sequence shown here is derived from an EMBL/GenBank/DDBJ whole genome shotgun (WGS) entry which is preliminary data.</text>
</comment>
<organism evidence="2 3">
    <name type="scientific">Phocaeicola coprocola DSM 17136</name>
    <dbReference type="NCBI Taxonomy" id="470145"/>
    <lineage>
        <taxon>Bacteria</taxon>
        <taxon>Pseudomonadati</taxon>
        <taxon>Bacteroidota</taxon>
        <taxon>Bacteroidia</taxon>
        <taxon>Bacteroidales</taxon>
        <taxon>Bacteroidaceae</taxon>
        <taxon>Phocaeicola</taxon>
    </lineage>
</organism>
<dbReference type="SUPFAM" id="SSF82171">
    <property type="entry name" value="DPP6 N-terminal domain-like"/>
    <property type="match status" value="1"/>
</dbReference>
<accession>B3JGG5</accession>
<gene>
    <name evidence="2" type="ORF">BACCOP_00967</name>
</gene>
<dbReference type="eggNOG" id="COG0823">
    <property type="taxonomic scope" value="Bacteria"/>
</dbReference>